<reference evidence="2" key="1">
    <citation type="submission" date="2023-03" db="EMBL/GenBank/DDBJ databases">
        <title>Massive genome expansion in bonnet fungi (Mycena s.s.) driven by repeated elements and novel gene families across ecological guilds.</title>
        <authorList>
            <consortium name="Lawrence Berkeley National Laboratory"/>
            <person name="Harder C.B."/>
            <person name="Miyauchi S."/>
            <person name="Viragh M."/>
            <person name="Kuo A."/>
            <person name="Thoen E."/>
            <person name="Andreopoulos B."/>
            <person name="Lu D."/>
            <person name="Skrede I."/>
            <person name="Drula E."/>
            <person name="Henrissat B."/>
            <person name="Morin E."/>
            <person name="Kohler A."/>
            <person name="Barry K."/>
            <person name="LaButti K."/>
            <person name="Morin E."/>
            <person name="Salamov A."/>
            <person name="Lipzen A."/>
            <person name="Mereny Z."/>
            <person name="Hegedus B."/>
            <person name="Baldrian P."/>
            <person name="Stursova M."/>
            <person name="Weitz H."/>
            <person name="Taylor A."/>
            <person name="Grigoriev I.V."/>
            <person name="Nagy L.G."/>
            <person name="Martin F."/>
            <person name="Kauserud H."/>
        </authorList>
    </citation>
    <scope>NUCLEOTIDE SEQUENCE</scope>
    <source>
        <strain evidence="2">CBHHK067</strain>
    </source>
</reference>
<dbReference type="EMBL" id="JARKIE010000288">
    <property type="protein sequence ID" value="KAJ7657562.1"/>
    <property type="molecule type" value="Genomic_DNA"/>
</dbReference>
<feature type="region of interest" description="Disordered" evidence="1">
    <location>
        <begin position="1"/>
        <end position="22"/>
    </location>
</feature>
<dbReference type="Proteomes" id="UP001221757">
    <property type="component" value="Unassembled WGS sequence"/>
</dbReference>
<sequence>MTPSVGTIPLAPAGESSRVGGGVANVGGDDLWVGESVHARVRDGDGAPDLGGDGGVYVGGDGGRACVGGDSGDATATAGSGGGVGSSRTACVGESHVRPLQPATDAEHGHACDASYYDLGRNALAPDARENAARTPTTRTKRRSAHRLPRTRRAQLGAGTDGERGLVMRGCTRRRARVRTRGGRRGWGANERGLASSTREGPDVCETCWCMRARGRRIASRLTTRIAARGSRRRRAQLLATRADVAIRGGQASGRWICARGGGDGRTGREGGAKGGEGGLRARERVGAQLDTITVAQLWCSAVQDSCDGEVDTYCEWETVERGRAARARTTKHRAPKTAGPRSSICQWSVPRASSRGAAAGWEYSADGLAANGWEAGVAGGSARERSGWKARMSPSSEGGGGSLCTCDLSTAGAYPGIRGIQIERHNSLSSSKEVSFAIRFKVCDVIEDCGPSAQLLYNRPYTLTLHTPTFPGQLSNYQNFTFPSRFSAPGPVQLTIVHFFDVGASENIPLVETLSVDFNIV</sequence>
<comment type="caution">
    <text evidence="2">The sequence shown here is derived from an EMBL/GenBank/DDBJ whole genome shotgun (WGS) entry which is preliminary data.</text>
</comment>
<evidence type="ECO:0000313" key="3">
    <source>
        <dbReference type="Proteomes" id="UP001221757"/>
    </source>
</evidence>
<evidence type="ECO:0000256" key="1">
    <source>
        <dbReference type="SAM" id="MobiDB-lite"/>
    </source>
</evidence>
<gene>
    <name evidence="2" type="ORF">B0H17DRAFT_1145874</name>
</gene>
<evidence type="ECO:0000313" key="2">
    <source>
        <dbReference type="EMBL" id="KAJ7657562.1"/>
    </source>
</evidence>
<name>A0AAD7CQ51_MYCRO</name>
<accession>A0AAD7CQ51</accession>
<feature type="region of interest" description="Disordered" evidence="1">
    <location>
        <begin position="127"/>
        <end position="164"/>
    </location>
</feature>
<feature type="compositionally biased region" description="Basic residues" evidence="1">
    <location>
        <begin position="139"/>
        <end position="153"/>
    </location>
</feature>
<dbReference type="AlphaFoldDB" id="A0AAD7CQ51"/>
<protein>
    <submittedName>
        <fullName evidence="2">Uncharacterized protein</fullName>
    </submittedName>
</protein>
<proteinExistence type="predicted"/>
<keyword evidence="3" id="KW-1185">Reference proteome</keyword>
<organism evidence="2 3">
    <name type="scientific">Mycena rosella</name>
    <name type="common">Pink bonnet</name>
    <name type="synonym">Agaricus rosellus</name>
    <dbReference type="NCBI Taxonomy" id="1033263"/>
    <lineage>
        <taxon>Eukaryota</taxon>
        <taxon>Fungi</taxon>
        <taxon>Dikarya</taxon>
        <taxon>Basidiomycota</taxon>
        <taxon>Agaricomycotina</taxon>
        <taxon>Agaricomycetes</taxon>
        <taxon>Agaricomycetidae</taxon>
        <taxon>Agaricales</taxon>
        <taxon>Marasmiineae</taxon>
        <taxon>Mycenaceae</taxon>
        <taxon>Mycena</taxon>
    </lineage>
</organism>